<reference evidence="3 4" key="1">
    <citation type="submission" date="2016-10" db="EMBL/GenBank/DDBJ databases">
        <title>Genome sequence of the basidiomycete white-rot fungus Trametes pubescens.</title>
        <authorList>
            <person name="Makela M.R."/>
            <person name="Granchi Z."/>
            <person name="Peng M."/>
            <person name="De Vries R.P."/>
            <person name="Grigoriev I."/>
            <person name="Riley R."/>
            <person name="Hilden K."/>
        </authorList>
    </citation>
    <scope>NUCLEOTIDE SEQUENCE [LARGE SCALE GENOMIC DNA]</scope>
    <source>
        <strain evidence="3 4">FBCC735</strain>
    </source>
</reference>
<feature type="compositionally biased region" description="Low complexity" evidence="1">
    <location>
        <begin position="74"/>
        <end position="83"/>
    </location>
</feature>
<organism evidence="3 4">
    <name type="scientific">Trametes pubescens</name>
    <name type="common">White-rot fungus</name>
    <dbReference type="NCBI Taxonomy" id="154538"/>
    <lineage>
        <taxon>Eukaryota</taxon>
        <taxon>Fungi</taxon>
        <taxon>Dikarya</taxon>
        <taxon>Basidiomycota</taxon>
        <taxon>Agaricomycotina</taxon>
        <taxon>Agaricomycetes</taxon>
        <taxon>Polyporales</taxon>
        <taxon>Polyporaceae</taxon>
        <taxon>Trametes</taxon>
    </lineage>
</organism>
<feature type="compositionally biased region" description="Low complexity" evidence="1">
    <location>
        <begin position="109"/>
        <end position="122"/>
    </location>
</feature>
<comment type="caution">
    <text evidence="3">The sequence shown here is derived from an EMBL/GenBank/DDBJ whole genome shotgun (WGS) entry which is preliminary data.</text>
</comment>
<name>A0A1M2VSM2_TRAPU</name>
<evidence type="ECO:0000313" key="3">
    <source>
        <dbReference type="EMBL" id="OJT10604.1"/>
    </source>
</evidence>
<evidence type="ECO:0000256" key="1">
    <source>
        <dbReference type="SAM" id="MobiDB-lite"/>
    </source>
</evidence>
<dbReference type="EMBL" id="MNAD01000768">
    <property type="protein sequence ID" value="OJT10604.1"/>
    <property type="molecule type" value="Genomic_DNA"/>
</dbReference>
<dbReference type="AlphaFoldDB" id="A0A1M2VSM2"/>
<evidence type="ECO:0000256" key="2">
    <source>
        <dbReference type="SAM" id="SignalP"/>
    </source>
</evidence>
<protein>
    <submittedName>
        <fullName evidence="3">Uncharacterized protein</fullName>
    </submittedName>
</protein>
<feature type="signal peptide" evidence="2">
    <location>
        <begin position="1"/>
        <end position="27"/>
    </location>
</feature>
<accession>A0A1M2VSM2</accession>
<proteinExistence type="predicted"/>
<evidence type="ECO:0000313" key="4">
    <source>
        <dbReference type="Proteomes" id="UP000184267"/>
    </source>
</evidence>
<feature type="region of interest" description="Disordered" evidence="1">
    <location>
        <begin position="74"/>
        <end position="133"/>
    </location>
</feature>
<keyword evidence="4" id="KW-1185">Reference proteome</keyword>
<sequence>MHLFRSVFIFGVAALAFVAMEAPQASAFILPMTRYMLDAIPDGAEASDGDVAPAPDGSASVADNIANPDVPVAVDTPAVVPADNQGQAEEPSAGSSEVPAPPSDTSAEPADAATATSSISTPEPSPSPDLASSVSPAIPSALVSDNILAQANAANHVVGLGGSGVLVGSVLATILFAL</sequence>
<dbReference type="OMA" id="LPMTRYM"/>
<feature type="chain" id="PRO_5013086774" evidence="2">
    <location>
        <begin position="28"/>
        <end position="178"/>
    </location>
</feature>
<keyword evidence="2" id="KW-0732">Signal</keyword>
<dbReference type="Proteomes" id="UP000184267">
    <property type="component" value="Unassembled WGS sequence"/>
</dbReference>
<gene>
    <name evidence="3" type="ORF">TRAPUB_12903</name>
</gene>
<dbReference type="OrthoDB" id="2748010at2759"/>